<dbReference type="EMBL" id="CP030840">
    <property type="protein sequence ID" value="AXC14164.1"/>
    <property type="molecule type" value="Genomic_DNA"/>
</dbReference>
<keyword evidence="1" id="KW-0472">Membrane</keyword>
<name>A0A2Z5G5Z9_9BACT</name>
<keyword evidence="3" id="KW-1185">Reference proteome</keyword>
<evidence type="ECO:0008006" key="4">
    <source>
        <dbReference type="Google" id="ProtNLM"/>
    </source>
</evidence>
<feature type="transmembrane region" description="Helical" evidence="1">
    <location>
        <begin position="71"/>
        <end position="93"/>
    </location>
</feature>
<dbReference type="KEGG" id="abas:ACPOL_4902"/>
<organism evidence="2 3">
    <name type="scientific">Acidisarcina polymorpha</name>
    <dbReference type="NCBI Taxonomy" id="2211140"/>
    <lineage>
        <taxon>Bacteria</taxon>
        <taxon>Pseudomonadati</taxon>
        <taxon>Acidobacteriota</taxon>
        <taxon>Terriglobia</taxon>
        <taxon>Terriglobales</taxon>
        <taxon>Acidobacteriaceae</taxon>
        <taxon>Acidisarcina</taxon>
    </lineage>
</organism>
<dbReference type="AlphaFoldDB" id="A0A2Z5G5Z9"/>
<feature type="transmembrane region" description="Helical" evidence="1">
    <location>
        <begin position="36"/>
        <end position="59"/>
    </location>
</feature>
<dbReference type="InterPro" id="IPR010406">
    <property type="entry name" value="DUF1003"/>
</dbReference>
<evidence type="ECO:0000256" key="1">
    <source>
        <dbReference type="SAM" id="Phobius"/>
    </source>
</evidence>
<evidence type="ECO:0000313" key="3">
    <source>
        <dbReference type="Proteomes" id="UP000253606"/>
    </source>
</evidence>
<keyword evidence="1" id="KW-0812">Transmembrane</keyword>
<evidence type="ECO:0000313" key="2">
    <source>
        <dbReference type="EMBL" id="AXC14164.1"/>
    </source>
</evidence>
<dbReference type="Pfam" id="PF06210">
    <property type="entry name" value="DUF1003"/>
    <property type="match status" value="1"/>
</dbReference>
<dbReference type="OrthoDB" id="9795736at2"/>
<dbReference type="PANTHER" id="PTHR41386">
    <property type="entry name" value="INTEGRAL MEMBRANE PROTEIN-RELATED"/>
    <property type="match status" value="1"/>
</dbReference>
<keyword evidence="1" id="KW-1133">Transmembrane helix</keyword>
<sequence>MTEPLSHLRSHIEIIAKHEQEFLERRTRSERLGDSLGTFIGSLTFVAIHLCWFSAWILFNVFPLGIQHFDPFPFSLLDSIVALEAIFLASFIVMRQSRASRRSDERDHLMLQILMLTEREITAVLGVERLLAARMGLKEVEANEEIEQLSQETSIDEVAQTLQEHLTED</sequence>
<gene>
    <name evidence="2" type="ORF">ACPOL_4902</name>
</gene>
<dbReference type="RefSeq" id="WP_114208993.1">
    <property type="nucleotide sequence ID" value="NZ_CP030840.1"/>
</dbReference>
<dbReference type="Proteomes" id="UP000253606">
    <property type="component" value="Chromosome"/>
</dbReference>
<reference evidence="2 3" key="1">
    <citation type="journal article" date="2018" name="Front. Microbiol.">
        <title>Hydrolytic Capabilities as a Key to Environmental Success: Chitinolytic and Cellulolytic Acidobacteria From Acidic Sub-arctic Soils and Boreal Peatlands.</title>
        <authorList>
            <person name="Belova S.E."/>
            <person name="Ravin N.V."/>
            <person name="Pankratov T.A."/>
            <person name="Rakitin A.L."/>
            <person name="Ivanova A.A."/>
            <person name="Beletsky A.V."/>
            <person name="Mardanov A.V."/>
            <person name="Sinninghe Damste J.S."/>
            <person name="Dedysh S.N."/>
        </authorList>
    </citation>
    <scope>NUCLEOTIDE SEQUENCE [LARGE SCALE GENOMIC DNA]</scope>
    <source>
        <strain evidence="2 3">SBC82</strain>
    </source>
</reference>
<proteinExistence type="predicted"/>
<accession>A0A2Z5G5Z9</accession>
<protein>
    <recommendedName>
        <fullName evidence="4">DUF1003 domain-containing protein</fullName>
    </recommendedName>
</protein>
<dbReference type="PANTHER" id="PTHR41386:SF1">
    <property type="entry name" value="MEMBRANE PROTEIN"/>
    <property type="match status" value="1"/>
</dbReference>